<proteinExistence type="predicted"/>
<dbReference type="Gene3D" id="2.60.40.10">
    <property type="entry name" value="Immunoglobulins"/>
    <property type="match status" value="1"/>
</dbReference>
<name>A0A1F6Y832_9BACT</name>
<dbReference type="InterPro" id="IPR013783">
    <property type="entry name" value="Ig-like_fold"/>
</dbReference>
<reference evidence="1 2" key="1">
    <citation type="journal article" date="2016" name="Nat. Commun.">
        <title>Thousands of microbial genomes shed light on interconnected biogeochemical processes in an aquifer system.</title>
        <authorList>
            <person name="Anantharaman K."/>
            <person name="Brown C.T."/>
            <person name="Hug L.A."/>
            <person name="Sharon I."/>
            <person name="Castelle C.J."/>
            <person name="Probst A.J."/>
            <person name="Thomas B.C."/>
            <person name="Singh A."/>
            <person name="Wilkins M.J."/>
            <person name="Karaoz U."/>
            <person name="Brodie E.L."/>
            <person name="Williams K.H."/>
            <person name="Hubbard S.S."/>
            <person name="Banfield J.F."/>
        </authorList>
    </citation>
    <scope>NUCLEOTIDE SEQUENCE [LARGE SCALE GENOMIC DNA]</scope>
</reference>
<dbReference type="Proteomes" id="UP000176192">
    <property type="component" value="Unassembled WGS sequence"/>
</dbReference>
<comment type="caution">
    <text evidence="1">The sequence shown here is derived from an EMBL/GenBank/DDBJ whole genome shotgun (WGS) entry which is preliminary data.</text>
</comment>
<accession>A0A1F6Y832</accession>
<sequence>MNTNAKKILKMGLLFSLSLFIVLYTFFISKDLLFGVEIKNVNFDGQRVDDMRVMAESVVAVFGNAKNAIHLRLNGRPIFMDQAGNWQETIALLPGYNVVEIKAEDKFGNRDVKNYQLILK</sequence>
<dbReference type="STRING" id="1801797.A3G06_02440"/>
<protein>
    <submittedName>
        <fullName evidence="1">Uncharacterized protein</fullName>
    </submittedName>
</protein>
<dbReference type="AlphaFoldDB" id="A0A1F6Y832"/>
<organism evidence="1 2">
    <name type="scientific">Candidatus Nomurabacteria bacterium RIFCSPLOWO2_12_FULL_46_14</name>
    <dbReference type="NCBI Taxonomy" id="1801797"/>
    <lineage>
        <taxon>Bacteria</taxon>
        <taxon>Candidatus Nomuraibacteriota</taxon>
    </lineage>
</organism>
<evidence type="ECO:0000313" key="2">
    <source>
        <dbReference type="Proteomes" id="UP000176192"/>
    </source>
</evidence>
<dbReference type="EMBL" id="MFVV01000042">
    <property type="protein sequence ID" value="OGJ02528.1"/>
    <property type="molecule type" value="Genomic_DNA"/>
</dbReference>
<evidence type="ECO:0000313" key="1">
    <source>
        <dbReference type="EMBL" id="OGJ02528.1"/>
    </source>
</evidence>
<gene>
    <name evidence="1" type="ORF">A3G06_02440</name>
</gene>